<evidence type="ECO:0000313" key="2">
    <source>
        <dbReference type="Proteomes" id="UP001163046"/>
    </source>
</evidence>
<evidence type="ECO:0000313" key="1">
    <source>
        <dbReference type="EMBL" id="KAJ7365331.1"/>
    </source>
</evidence>
<dbReference type="EMBL" id="MU827303">
    <property type="protein sequence ID" value="KAJ7365331.1"/>
    <property type="molecule type" value="Genomic_DNA"/>
</dbReference>
<protein>
    <submittedName>
        <fullName evidence="1">Uncharacterized protein</fullName>
    </submittedName>
</protein>
<organism evidence="1 2">
    <name type="scientific">Desmophyllum pertusum</name>
    <dbReference type="NCBI Taxonomy" id="174260"/>
    <lineage>
        <taxon>Eukaryota</taxon>
        <taxon>Metazoa</taxon>
        <taxon>Cnidaria</taxon>
        <taxon>Anthozoa</taxon>
        <taxon>Hexacorallia</taxon>
        <taxon>Scleractinia</taxon>
        <taxon>Caryophylliina</taxon>
        <taxon>Caryophylliidae</taxon>
        <taxon>Desmophyllum</taxon>
    </lineage>
</organism>
<comment type="caution">
    <text evidence="1">The sequence shown here is derived from an EMBL/GenBank/DDBJ whole genome shotgun (WGS) entry which is preliminary data.</text>
</comment>
<keyword evidence="2" id="KW-1185">Reference proteome</keyword>
<sequence>MGEGGERQVKQMELVLILLIDENQQPRSQGLSSSRQKLLAGRRDTLGTRLENQLNEVRFKNAGPRINKCRGINLQVAILLTKYCVNWFYRCRSERWFCVKSVNAHFLQHLKP</sequence>
<reference evidence="1" key="1">
    <citation type="submission" date="2023-01" db="EMBL/GenBank/DDBJ databases">
        <title>Genome assembly of the deep-sea coral Lophelia pertusa.</title>
        <authorList>
            <person name="Herrera S."/>
            <person name="Cordes E."/>
        </authorList>
    </citation>
    <scope>NUCLEOTIDE SEQUENCE</scope>
    <source>
        <strain evidence="1">USNM1676648</strain>
        <tissue evidence="1">Polyp</tissue>
    </source>
</reference>
<dbReference type="Proteomes" id="UP001163046">
    <property type="component" value="Unassembled WGS sequence"/>
</dbReference>
<proteinExistence type="predicted"/>
<name>A0A9W9YSD1_9CNID</name>
<gene>
    <name evidence="1" type="ORF">OS493_005435</name>
</gene>
<dbReference type="AlphaFoldDB" id="A0A9W9YSD1"/>
<accession>A0A9W9YSD1</accession>